<accession>A0A934WIN3</accession>
<feature type="non-terminal residue" evidence="2">
    <location>
        <position position="198"/>
    </location>
</feature>
<evidence type="ECO:0000259" key="1">
    <source>
        <dbReference type="Pfam" id="PF08241"/>
    </source>
</evidence>
<feature type="domain" description="Methyltransferase type 11" evidence="1">
    <location>
        <begin position="81"/>
        <end position="131"/>
    </location>
</feature>
<dbReference type="SUPFAM" id="SSF53335">
    <property type="entry name" value="S-adenosyl-L-methionine-dependent methyltransferases"/>
    <property type="match status" value="1"/>
</dbReference>
<dbReference type="InterPro" id="IPR013216">
    <property type="entry name" value="Methyltransf_11"/>
</dbReference>
<dbReference type="GO" id="GO:0008757">
    <property type="term" value="F:S-adenosylmethionine-dependent methyltransferase activity"/>
    <property type="evidence" value="ECO:0007669"/>
    <property type="project" value="InterPro"/>
</dbReference>
<evidence type="ECO:0000313" key="3">
    <source>
        <dbReference type="Proteomes" id="UP000706333"/>
    </source>
</evidence>
<name>A0A934WIN3_9RHOB</name>
<dbReference type="RefSeq" id="WP_201158189.1">
    <property type="nucleotide sequence ID" value="NZ_NHSD01000303.1"/>
</dbReference>
<evidence type="ECO:0000313" key="2">
    <source>
        <dbReference type="EMBL" id="MBK5928425.1"/>
    </source>
</evidence>
<gene>
    <name evidence="2" type="ORF">CCR87_13970</name>
</gene>
<keyword evidence="3" id="KW-1185">Reference proteome</keyword>
<reference evidence="2" key="2">
    <citation type="journal article" date="2020" name="Microorganisms">
        <title>Osmotic Adaptation and Compatible Solute Biosynthesis of Phototrophic Bacteria as Revealed from Genome Analyses.</title>
        <authorList>
            <person name="Imhoff J.F."/>
            <person name="Rahn T."/>
            <person name="Kunzel S."/>
            <person name="Keller A."/>
            <person name="Neulinger S.C."/>
        </authorList>
    </citation>
    <scope>NUCLEOTIDE SEQUENCE</scope>
    <source>
        <strain evidence="2">LMG 28126</strain>
    </source>
</reference>
<sequence>MHLDVMELRDFYYRTGLGRAVQRAVRGQMLSLWPSAAGMTVAGYGFAQPLLRPYLGQARRVIGLMPAQQGVMPWPAGMPNVSVLCEEGRWPLNAGSVDRLVLLHGLETSDHQTYVLREAHRVLADGGRALFVVPNRRGLWAQRDATPFGQGRTYSLGQIEALVRGYDFVPERHLAALYAPPAGRGFWLRTSDFWEGVG</sequence>
<dbReference type="Gene3D" id="3.40.50.150">
    <property type="entry name" value="Vaccinia Virus protein VP39"/>
    <property type="match status" value="1"/>
</dbReference>
<reference evidence="2" key="1">
    <citation type="submission" date="2017-05" db="EMBL/GenBank/DDBJ databases">
        <authorList>
            <person name="Imhoff J.F."/>
            <person name="Rahn T."/>
            <person name="Kuenzel S."/>
            <person name="Neulinger S.C."/>
        </authorList>
    </citation>
    <scope>NUCLEOTIDE SEQUENCE</scope>
    <source>
        <strain evidence="2">LMG 28126</strain>
    </source>
</reference>
<proteinExistence type="predicted"/>
<dbReference type="AlphaFoldDB" id="A0A934WIN3"/>
<dbReference type="EMBL" id="NHSD01000303">
    <property type="protein sequence ID" value="MBK5928425.1"/>
    <property type="molecule type" value="Genomic_DNA"/>
</dbReference>
<dbReference type="Proteomes" id="UP000706333">
    <property type="component" value="Unassembled WGS sequence"/>
</dbReference>
<dbReference type="InterPro" id="IPR029063">
    <property type="entry name" value="SAM-dependent_MTases_sf"/>
</dbReference>
<organism evidence="2 3">
    <name type="scientific">Rhodobaculum claviforme</name>
    <dbReference type="NCBI Taxonomy" id="1549854"/>
    <lineage>
        <taxon>Bacteria</taxon>
        <taxon>Pseudomonadati</taxon>
        <taxon>Pseudomonadota</taxon>
        <taxon>Alphaproteobacteria</taxon>
        <taxon>Rhodobacterales</taxon>
        <taxon>Paracoccaceae</taxon>
        <taxon>Rhodobaculum</taxon>
    </lineage>
</organism>
<protein>
    <recommendedName>
        <fullName evidence="1">Methyltransferase type 11 domain-containing protein</fullName>
    </recommendedName>
</protein>
<comment type="caution">
    <text evidence="2">The sequence shown here is derived from an EMBL/GenBank/DDBJ whole genome shotgun (WGS) entry which is preliminary data.</text>
</comment>
<dbReference type="Pfam" id="PF08241">
    <property type="entry name" value="Methyltransf_11"/>
    <property type="match status" value="1"/>
</dbReference>